<dbReference type="GO" id="GO:0005737">
    <property type="term" value="C:cytoplasm"/>
    <property type="evidence" value="ECO:0007669"/>
    <property type="project" value="UniProtKB-SubCell"/>
</dbReference>
<dbReference type="SUPFAM" id="SSF52540">
    <property type="entry name" value="P-loop containing nucleoside triphosphate hydrolases"/>
    <property type="match status" value="1"/>
</dbReference>
<proteinExistence type="inferred from homology"/>
<dbReference type="AlphaFoldDB" id="A0AAW5AMG4"/>
<sequence>MSSALLRVLTQHHILTPAQAEHYHQAAAEHQAVLPKLFADGIISPQDLAQRLAQIFHYPLLDLRDYDRSLLVKEVLSDEQMVQNRCVPLFRRGETVCLAVSDPTQIRHLQKIAFAAGVAIDLVVVADDQLSALLDWINQHSAALLQEIGDSPETGTQTLYIDNEEAEDGPIPRFIHKILSNALAAGASDIHFEFYEHSARIRFRIDGTLREVVQPPLAVRHQLASCIKVMARLDIAEKRVPQDGRIRIALQKNAAAIDFRVSTLPTVFGEKVVMRILNTDTGRLNFAELGLEPFQQTMLADAVRRPYGMVLVTGPTGSGKTLTLYACLKLLNTEGVNIATAEDPAEIHLAGINQVNVNDRQGLTFAAALRAFLRQDPDIIMVGEIRDLETADIAIKAAQTGHMVFSTLHTNNAPATLSRLLNMGVEPFNIAGSVSLIVAQRLVRRLCPDCKQPTERPPEAVLRSLGFTDEDLQQNWQPYRPVGCDHCRGKGFKGRIGIFELMPVSETVQQIILNNGTETDMLNQAAREGMTDLRRAGLLKVMQGLTSLEEICACTND</sequence>
<comment type="caution">
    <text evidence="7">The sequence shown here is derived from an EMBL/GenBank/DDBJ whole genome shotgun (WGS) entry which is preliminary data.</text>
</comment>
<accession>A0AAW5AMG4</accession>
<evidence type="ECO:0000256" key="5">
    <source>
        <dbReference type="ARBA" id="ARBA00022840"/>
    </source>
</evidence>
<comment type="similarity">
    <text evidence="2">Belongs to the GSP E family.</text>
</comment>
<dbReference type="InterPro" id="IPR003593">
    <property type="entry name" value="AAA+_ATPase"/>
</dbReference>
<evidence type="ECO:0000256" key="2">
    <source>
        <dbReference type="ARBA" id="ARBA00006611"/>
    </source>
</evidence>
<evidence type="ECO:0000313" key="7">
    <source>
        <dbReference type="EMBL" id="MCF7529113.1"/>
    </source>
</evidence>
<dbReference type="RefSeq" id="WP_237092409.1">
    <property type="nucleotide sequence ID" value="NZ_JAKKDL010000002.1"/>
</dbReference>
<dbReference type="InterPro" id="IPR001482">
    <property type="entry name" value="T2SS/T4SS_dom"/>
</dbReference>
<keyword evidence="3" id="KW-0963">Cytoplasm</keyword>
<dbReference type="PANTHER" id="PTHR30258:SF1">
    <property type="entry name" value="PROTEIN TRANSPORT PROTEIN HOFB HOMOLOG"/>
    <property type="match status" value="1"/>
</dbReference>
<organism evidence="7 8">
    <name type="scientific">Neisseria lisongii</name>
    <dbReference type="NCBI Taxonomy" id="2912188"/>
    <lineage>
        <taxon>Bacteria</taxon>
        <taxon>Pseudomonadati</taxon>
        <taxon>Pseudomonadota</taxon>
        <taxon>Betaproteobacteria</taxon>
        <taxon>Neisseriales</taxon>
        <taxon>Neisseriaceae</taxon>
        <taxon>Neisseria</taxon>
    </lineage>
</organism>
<dbReference type="InterPro" id="IPR013374">
    <property type="entry name" value="ATPase_typ4_pilus-assembl_PilB"/>
</dbReference>
<dbReference type="InterPro" id="IPR027417">
    <property type="entry name" value="P-loop_NTPase"/>
</dbReference>
<dbReference type="GO" id="GO:0009297">
    <property type="term" value="P:pilus assembly"/>
    <property type="evidence" value="ECO:0007669"/>
    <property type="project" value="InterPro"/>
</dbReference>
<feature type="domain" description="Bacterial type II secretion system protein E" evidence="6">
    <location>
        <begin position="373"/>
        <end position="387"/>
    </location>
</feature>
<dbReference type="SMART" id="SM00382">
    <property type="entry name" value="AAA"/>
    <property type="match status" value="1"/>
</dbReference>
<evidence type="ECO:0000313" key="8">
    <source>
        <dbReference type="Proteomes" id="UP001201397"/>
    </source>
</evidence>
<dbReference type="PROSITE" id="PS00662">
    <property type="entry name" value="T2SP_E"/>
    <property type="match status" value="1"/>
</dbReference>
<dbReference type="PANTHER" id="PTHR30258">
    <property type="entry name" value="TYPE II SECRETION SYSTEM PROTEIN GSPE-RELATED"/>
    <property type="match status" value="1"/>
</dbReference>
<dbReference type="EMBL" id="JAKKDL010000002">
    <property type="protein sequence ID" value="MCF7529113.1"/>
    <property type="molecule type" value="Genomic_DNA"/>
</dbReference>
<dbReference type="NCBIfam" id="TIGR02538">
    <property type="entry name" value="type_IV_pilB"/>
    <property type="match status" value="1"/>
</dbReference>
<dbReference type="FunFam" id="3.30.450.90:FF:000001">
    <property type="entry name" value="Type II secretion system ATPase GspE"/>
    <property type="match status" value="1"/>
</dbReference>
<dbReference type="Gene3D" id="3.30.300.160">
    <property type="entry name" value="Type II secretion system, protein E, N-terminal domain"/>
    <property type="match status" value="1"/>
</dbReference>
<dbReference type="SUPFAM" id="SSF160246">
    <property type="entry name" value="EspE N-terminal domain-like"/>
    <property type="match status" value="1"/>
</dbReference>
<dbReference type="CDD" id="cd01129">
    <property type="entry name" value="PulE-GspE-like"/>
    <property type="match status" value="1"/>
</dbReference>
<name>A0AAW5AMG4_9NEIS</name>
<dbReference type="GO" id="GO:0016887">
    <property type="term" value="F:ATP hydrolysis activity"/>
    <property type="evidence" value="ECO:0007669"/>
    <property type="project" value="InterPro"/>
</dbReference>
<dbReference type="Pfam" id="PF00437">
    <property type="entry name" value="T2SSE"/>
    <property type="match status" value="1"/>
</dbReference>
<comment type="subcellular location">
    <subcellularLocation>
        <location evidence="1">Cytoplasm</location>
    </subcellularLocation>
</comment>
<dbReference type="Proteomes" id="UP001201397">
    <property type="component" value="Unassembled WGS sequence"/>
</dbReference>
<evidence type="ECO:0000259" key="6">
    <source>
        <dbReference type="PROSITE" id="PS00662"/>
    </source>
</evidence>
<dbReference type="FunFam" id="3.40.50.300:FF:000398">
    <property type="entry name" value="Type IV pilus assembly ATPase PilB"/>
    <property type="match status" value="1"/>
</dbReference>
<evidence type="ECO:0000256" key="1">
    <source>
        <dbReference type="ARBA" id="ARBA00004496"/>
    </source>
</evidence>
<protein>
    <submittedName>
        <fullName evidence="7">Type IV-A pilus assembly ATPase PilB</fullName>
    </submittedName>
</protein>
<dbReference type="InterPro" id="IPR037257">
    <property type="entry name" value="T2SS_E_N_sf"/>
</dbReference>
<reference evidence="7" key="1">
    <citation type="submission" date="2022-01" db="EMBL/GenBank/DDBJ databases">
        <title>Neisseria sp. ZJ104.</title>
        <authorList>
            <person name="Yang C."/>
        </authorList>
    </citation>
    <scope>NUCLEOTIDE SEQUENCE</scope>
    <source>
        <strain evidence="7">ZJ104</strain>
    </source>
</reference>
<dbReference type="GO" id="GO:0005524">
    <property type="term" value="F:ATP binding"/>
    <property type="evidence" value="ECO:0007669"/>
    <property type="project" value="UniProtKB-KW"/>
</dbReference>
<gene>
    <name evidence="7" type="primary">pilB</name>
    <name evidence="7" type="ORF">L4H06_02545</name>
</gene>
<dbReference type="InterPro" id="IPR007831">
    <property type="entry name" value="T2SS_GspE_N"/>
</dbReference>
<dbReference type="Gene3D" id="3.40.50.300">
    <property type="entry name" value="P-loop containing nucleotide triphosphate hydrolases"/>
    <property type="match status" value="1"/>
</dbReference>
<evidence type="ECO:0000256" key="3">
    <source>
        <dbReference type="ARBA" id="ARBA00022490"/>
    </source>
</evidence>
<keyword evidence="5" id="KW-0067">ATP-binding</keyword>
<dbReference type="GO" id="GO:0005886">
    <property type="term" value="C:plasma membrane"/>
    <property type="evidence" value="ECO:0007669"/>
    <property type="project" value="TreeGrafter"/>
</dbReference>
<keyword evidence="4" id="KW-0547">Nucleotide-binding</keyword>
<dbReference type="Pfam" id="PF05157">
    <property type="entry name" value="MshEN"/>
    <property type="match status" value="1"/>
</dbReference>
<dbReference type="Gene3D" id="3.30.450.90">
    <property type="match status" value="1"/>
</dbReference>
<evidence type="ECO:0000256" key="4">
    <source>
        <dbReference type="ARBA" id="ARBA00022741"/>
    </source>
</evidence>